<organism evidence="2 3">
    <name type="scientific">Ascaris lumbricoides</name>
    <name type="common">Giant roundworm</name>
    <dbReference type="NCBI Taxonomy" id="6252"/>
    <lineage>
        <taxon>Eukaryota</taxon>
        <taxon>Metazoa</taxon>
        <taxon>Ecdysozoa</taxon>
        <taxon>Nematoda</taxon>
        <taxon>Chromadorea</taxon>
        <taxon>Rhabditida</taxon>
        <taxon>Spirurina</taxon>
        <taxon>Ascaridomorpha</taxon>
        <taxon>Ascaridoidea</taxon>
        <taxon>Ascarididae</taxon>
        <taxon>Ascaris</taxon>
    </lineage>
</organism>
<keyword evidence="2" id="KW-1185">Reference proteome</keyword>
<dbReference type="AlphaFoldDB" id="A0A0M3IXG2"/>
<evidence type="ECO:0000313" key="2">
    <source>
        <dbReference type="Proteomes" id="UP000036681"/>
    </source>
</evidence>
<dbReference type="Proteomes" id="UP000036681">
    <property type="component" value="Unplaced"/>
</dbReference>
<sequence>MVGDCNANVNKFDIILSAETIYSECMYERLHDLIDTALAPDGLVFWLQSYIILVLVVVYQHFWISSNHVANSIRSTVGRVKLKYLVKSINPEIILLGRLFSVIVSSAGLFYRFFILSSISCEHYEDCSREKEYILVECCISLI</sequence>
<feature type="transmembrane region" description="Helical" evidence="1">
    <location>
        <begin position="93"/>
        <end position="114"/>
    </location>
</feature>
<evidence type="ECO:0000256" key="1">
    <source>
        <dbReference type="SAM" id="Phobius"/>
    </source>
</evidence>
<protein>
    <submittedName>
        <fullName evidence="3">Methyltranfer_dom domain-containing protein</fullName>
    </submittedName>
</protein>
<keyword evidence="1" id="KW-0812">Transmembrane</keyword>
<reference evidence="3" key="1">
    <citation type="submission" date="2017-02" db="UniProtKB">
        <authorList>
            <consortium name="WormBaseParasite"/>
        </authorList>
    </citation>
    <scope>IDENTIFICATION</scope>
</reference>
<accession>A0A0M3IXG2</accession>
<keyword evidence="1" id="KW-1133">Transmembrane helix</keyword>
<name>A0A0M3IXG2_ASCLU</name>
<evidence type="ECO:0000313" key="3">
    <source>
        <dbReference type="WBParaSite" id="ALUE_0002344001-mRNA-1"/>
    </source>
</evidence>
<feature type="transmembrane region" description="Helical" evidence="1">
    <location>
        <begin position="43"/>
        <end position="64"/>
    </location>
</feature>
<dbReference type="WBParaSite" id="ALUE_0002344001-mRNA-1">
    <property type="protein sequence ID" value="ALUE_0002344001-mRNA-1"/>
    <property type="gene ID" value="ALUE_0002344001"/>
</dbReference>
<proteinExistence type="predicted"/>
<keyword evidence="1" id="KW-0472">Membrane</keyword>